<keyword evidence="1" id="KW-0067">ATP-binding</keyword>
<sequence length="206" mass="23286">MRTAAAEPPVPPGEGQAGATLFLMTGLPGSGKTTRARRLERERHALRLTPDEWFIPLFGTTEHEDGKRDVLEGRLIWLAMRALGRGVDVVLDFGLWARDERSALRHLAAEAGAQCRLVYLPVTGAEQWRRVRDRLERQPGRTFDLGRDELRRARELFEVPTADEFGVGARHEPPPGWLRWEDWASQRWPTWMDQPGGPVAEPGGRP</sequence>
<evidence type="ECO:0000313" key="2">
    <source>
        <dbReference type="Proteomes" id="UP001197247"/>
    </source>
</evidence>
<evidence type="ECO:0000313" key="1">
    <source>
        <dbReference type="EMBL" id="MBT0773752.1"/>
    </source>
</evidence>
<keyword evidence="1" id="KW-0547">Nucleotide-binding</keyword>
<keyword evidence="2" id="KW-1185">Reference proteome</keyword>
<dbReference type="EMBL" id="JAHBAY010000019">
    <property type="protein sequence ID" value="MBT0773752.1"/>
    <property type="molecule type" value="Genomic_DNA"/>
</dbReference>
<dbReference type="Proteomes" id="UP001197247">
    <property type="component" value="Unassembled WGS sequence"/>
</dbReference>
<reference evidence="1 2" key="1">
    <citation type="submission" date="2021-05" db="EMBL/GenBank/DDBJ databases">
        <title>Kineosporia and Streptomyces sp. nov. two new marine actinobacteria isolated from Coral.</title>
        <authorList>
            <person name="Buangrab K."/>
            <person name="Sutthacheep M."/>
            <person name="Yeemin T."/>
            <person name="Harunari E."/>
            <person name="Igarashi Y."/>
            <person name="Kanchanasin P."/>
            <person name="Tanasupawat S."/>
            <person name="Phongsopitanun W."/>
        </authorList>
    </citation>
    <scope>NUCLEOTIDE SEQUENCE [LARGE SCALE GENOMIC DNA]</scope>
    <source>
        <strain evidence="1 2">J2-2</strain>
    </source>
</reference>
<dbReference type="SUPFAM" id="SSF52540">
    <property type="entry name" value="P-loop containing nucleoside triphosphate hydrolases"/>
    <property type="match status" value="1"/>
</dbReference>
<gene>
    <name evidence="1" type="ORF">KIH74_32705</name>
</gene>
<name>A0ABS5TSG0_9ACTN</name>
<comment type="caution">
    <text evidence="1">The sequence shown here is derived from an EMBL/GenBank/DDBJ whole genome shotgun (WGS) entry which is preliminary data.</text>
</comment>
<proteinExistence type="predicted"/>
<accession>A0ABS5TSG0</accession>
<organism evidence="1 2">
    <name type="scientific">Kineosporia corallincola</name>
    <dbReference type="NCBI Taxonomy" id="2835133"/>
    <lineage>
        <taxon>Bacteria</taxon>
        <taxon>Bacillati</taxon>
        <taxon>Actinomycetota</taxon>
        <taxon>Actinomycetes</taxon>
        <taxon>Kineosporiales</taxon>
        <taxon>Kineosporiaceae</taxon>
        <taxon>Kineosporia</taxon>
    </lineage>
</organism>
<protein>
    <submittedName>
        <fullName evidence="1">ATP-binding protein</fullName>
    </submittedName>
</protein>
<dbReference type="GO" id="GO:0005524">
    <property type="term" value="F:ATP binding"/>
    <property type="evidence" value="ECO:0007669"/>
    <property type="project" value="UniProtKB-KW"/>
</dbReference>
<dbReference type="InterPro" id="IPR027417">
    <property type="entry name" value="P-loop_NTPase"/>
</dbReference>
<dbReference type="Gene3D" id="3.40.50.300">
    <property type="entry name" value="P-loop containing nucleotide triphosphate hydrolases"/>
    <property type="match status" value="1"/>
</dbReference>
<dbReference type="RefSeq" id="WP_214160291.1">
    <property type="nucleotide sequence ID" value="NZ_JAHBAY010000019.1"/>
</dbReference>
<dbReference type="Pfam" id="PF13671">
    <property type="entry name" value="AAA_33"/>
    <property type="match status" value="1"/>
</dbReference>